<gene>
    <name evidence="2" type="ORF">C5O25_08795</name>
</gene>
<dbReference type="GO" id="GO:0033202">
    <property type="term" value="C:DNA helicase complex"/>
    <property type="evidence" value="ECO:0007669"/>
    <property type="project" value="TreeGrafter"/>
</dbReference>
<dbReference type="PANTHER" id="PTHR11070">
    <property type="entry name" value="UVRD / RECB / PCRA DNA HELICASE FAMILY MEMBER"/>
    <property type="match status" value="1"/>
</dbReference>
<organism evidence="2 3">
    <name type="scientific">Paramuribaculum intestinale</name>
    <dbReference type="NCBI Taxonomy" id="2094151"/>
    <lineage>
        <taxon>Bacteria</taxon>
        <taxon>Pseudomonadati</taxon>
        <taxon>Bacteroidota</taxon>
        <taxon>Bacteroidia</taxon>
        <taxon>Bacteroidales</taxon>
        <taxon>Muribaculaceae</taxon>
        <taxon>Paramuribaculum</taxon>
    </lineage>
</organism>
<dbReference type="AlphaFoldDB" id="A0A2V1IR45"/>
<reference evidence="3" key="1">
    <citation type="submission" date="2018-02" db="EMBL/GenBank/DDBJ databases">
        <authorList>
            <person name="Clavel T."/>
            <person name="Strowig T."/>
        </authorList>
    </citation>
    <scope>NUCLEOTIDE SEQUENCE [LARGE SCALE GENOMIC DNA]</scope>
    <source>
        <strain evidence="3">DSM 100764</strain>
    </source>
</reference>
<dbReference type="EMBL" id="PUBV01000017">
    <property type="protein sequence ID" value="PWB06983.1"/>
    <property type="molecule type" value="Genomic_DNA"/>
</dbReference>
<dbReference type="Gene3D" id="3.40.50.300">
    <property type="entry name" value="P-loop containing nucleotide triphosphate hydrolases"/>
    <property type="match status" value="2"/>
</dbReference>
<evidence type="ECO:0000313" key="2">
    <source>
        <dbReference type="EMBL" id="PWB06983.1"/>
    </source>
</evidence>
<dbReference type="GO" id="GO:0043138">
    <property type="term" value="F:3'-5' DNA helicase activity"/>
    <property type="evidence" value="ECO:0007669"/>
    <property type="project" value="TreeGrafter"/>
</dbReference>
<evidence type="ECO:0000256" key="1">
    <source>
        <dbReference type="ARBA" id="ARBA00034923"/>
    </source>
</evidence>
<dbReference type="InterPro" id="IPR000212">
    <property type="entry name" value="DNA_helicase_UvrD/REP"/>
</dbReference>
<dbReference type="Proteomes" id="UP000244925">
    <property type="component" value="Unassembled WGS sequence"/>
</dbReference>
<dbReference type="PANTHER" id="PTHR11070:SF2">
    <property type="entry name" value="ATP-DEPENDENT DNA HELICASE SRS2"/>
    <property type="match status" value="1"/>
</dbReference>
<comment type="caution">
    <text evidence="2">The sequence shown here is derived from an EMBL/GenBank/DDBJ whole genome shotgun (WGS) entry which is preliminary data.</text>
</comment>
<name>A0A2V1IR45_9BACT</name>
<dbReference type="GO" id="GO:0000725">
    <property type="term" value="P:recombinational repair"/>
    <property type="evidence" value="ECO:0007669"/>
    <property type="project" value="TreeGrafter"/>
</dbReference>
<dbReference type="InterPro" id="IPR027417">
    <property type="entry name" value="P-loop_NTPase"/>
</dbReference>
<proteinExistence type="predicted"/>
<dbReference type="SUPFAM" id="SSF52540">
    <property type="entry name" value="P-loop containing nucleoside triphosphate hydrolases"/>
    <property type="match status" value="1"/>
</dbReference>
<accession>A0A2V1IR45</accession>
<keyword evidence="3" id="KW-1185">Reference proteome</keyword>
<dbReference type="GO" id="GO:0003677">
    <property type="term" value="F:DNA binding"/>
    <property type="evidence" value="ECO:0007669"/>
    <property type="project" value="InterPro"/>
</dbReference>
<protein>
    <recommendedName>
        <fullName evidence="1">DNA 3'-5' helicase II</fullName>
    </recommendedName>
</protein>
<evidence type="ECO:0000313" key="3">
    <source>
        <dbReference type="Proteomes" id="UP000244925"/>
    </source>
</evidence>
<dbReference type="GO" id="GO:0005524">
    <property type="term" value="F:ATP binding"/>
    <property type="evidence" value="ECO:0007669"/>
    <property type="project" value="InterPro"/>
</dbReference>
<sequence length="396" mass="45685">MLLNGLMANKRCLIAAAGSGKTTYLVNEIWEHFQNAPVIFVTFTTTNQLTICEKIRKRFGFIPTRIKIMGWYQFLFRYFILPYKADVLQELNTIHVSLTFDSDYSRTYQTKSGSTFSKYKHNDIKGKFFTSGWRIHKDLVAEFAFLCTRGNEDSIVRRLYESADILCFDESQDFSGSDHEIIKLITRLYPGSVLFATDPRQHIYSTTKFGGKKYEGKIDLYLSEKVNTRTKKYVDIDSRSLSRSHRCIESICELASSLFQDLPSTETCTCLECMERRDKYVGLKGVFAVAEDDIELFTDKFKPMNLVFNRAEKSIVIGKCMTMGDSKGTESDVILLYPTDEQSKFLFNSRNTTLAEITRNKLYVGITRARYLLGIVFKKKHKFSNNLIPIWENSIS</sequence>
<dbReference type="GO" id="GO:0005829">
    <property type="term" value="C:cytosol"/>
    <property type="evidence" value="ECO:0007669"/>
    <property type="project" value="TreeGrafter"/>
</dbReference>